<protein>
    <submittedName>
        <fullName evidence="2">Uncharacterized protein</fullName>
    </submittedName>
</protein>
<sequence>MIFTNKRFLVLILLVVCLFGLLLVYKIQASPTPTEHAAQQKETLNKLPESKTVNTKDKKKYRMYHYQITKIEGGKYYGEAKDGTSIIFQLTNLKEPLKEPLAKGEIIRAYFDLKNGATLVKVEKVEE</sequence>
<organism evidence="2 3">
    <name type="scientific">Priestia koreensis</name>
    <dbReference type="NCBI Taxonomy" id="284581"/>
    <lineage>
        <taxon>Bacteria</taxon>
        <taxon>Bacillati</taxon>
        <taxon>Bacillota</taxon>
        <taxon>Bacilli</taxon>
        <taxon>Bacillales</taxon>
        <taxon>Bacillaceae</taxon>
        <taxon>Priestia</taxon>
    </lineage>
</organism>
<dbReference type="RefSeq" id="WP_053402638.1">
    <property type="nucleotide sequence ID" value="NZ_JAMAUM010000009.1"/>
</dbReference>
<name>A0A0M0KWS2_9BACI</name>
<comment type="caution">
    <text evidence="2">The sequence shown here is derived from an EMBL/GenBank/DDBJ whole genome shotgun (WGS) entry which is preliminary data.</text>
</comment>
<evidence type="ECO:0000313" key="2">
    <source>
        <dbReference type="EMBL" id="KOO42838.1"/>
    </source>
</evidence>
<feature type="region of interest" description="Disordered" evidence="1">
    <location>
        <begin position="32"/>
        <end position="51"/>
    </location>
</feature>
<evidence type="ECO:0000313" key="3">
    <source>
        <dbReference type="Proteomes" id="UP000037558"/>
    </source>
</evidence>
<dbReference type="Proteomes" id="UP000037558">
    <property type="component" value="Unassembled WGS sequence"/>
</dbReference>
<dbReference type="OrthoDB" id="2865757at2"/>
<reference evidence="3" key="1">
    <citation type="submission" date="2015-08" db="EMBL/GenBank/DDBJ databases">
        <title>Fjat-14210 dsm16467.</title>
        <authorList>
            <person name="Liu B."/>
            <person name="Wang J."/>
            <person name="Zhu Y."/>
            <person name="Liu G."/>
            <person name="Chen Q."/>
            <person name="Chen Z."/>
            <person name="Lan J."/>
            <person name="Che J."/>
            <person name="Ge C."/>
            <person name="Shi H."/>
            <person name="Pan Z."/>
            <person name="Liu X."/>
        </authorList>
    </citation>
    <scope>NUCLEOTIDE SEQUENCE [LARGE SCALE GENOMIC DNA]</scope>
    <source>
        <strain evidence="3">DSM 16467</strain>
    </source>
</reference>
<proteinExistence type="predicted"/>
<dbReference type="PATRIC" id="fig|284581.3.peg.2905"/>
<accession>A0A0M0KWS2</accession>
<evidence type="ECO:0000256" key="1">
    <source>
        <dbReference type="SAM" id="MobiDB-lite"/>
    </source>
</evidence>
<dbReference type="AlphaFoldDB" id="A0A0M0KWS2"/>
<gene>
    <name evidence="2" type="ORF">AMD01_16995</name>
</gene>
<keyword evidence="3" id="KW-1185">Reference proteome</keyword>
<dbReference type="EMBL" id="LILC01000023">
    <property type="protein sequence ID" value="KOO42838.1"/>
    <property type="molecule type" value="Genomic_DNA"/>
</dbReference>